<accession>A0ABX3X2C0</accession>
<comment type="subcellular location">
    <subcellularLocation>
        <location evidence="1">Cell membrane</location>
        <topology evidence="1">Multi-pass membrane protein</topology>
    </subcellularLocation>
</comment>
<comment type="caution">
    <text evidence="11">The sequence shown here is derived from an EMBL/GenBank/DDBJ whole genome shotgun (WGS) entry which is preliminary data.</text>
</comment>
<feature type="transmembrane region" description="Helical" evidence="10">
    <location>
        <begin position="100"/>
        <end position="123"/>
    </location>
</feature>
<evidence type="ECO:0000256" key="8">
    <source>
        <dbReference type="ARBA" id="ARBA00060041"/>
    </source>
</evidence>
<keyword evidence="5" id="KW-0573">Peptidoglycan synthesis</keyword>
<feature type="transmembrane region" description="Helical" evidence="10">
    <location>
        <begin position="316"/>
        <end position="342"/>
    </location>
</feature>
<gene>
    <name evidence="11" type="ORF">BST63_17860</name>
</gene>
<keyword evidence="2" id="KW-1003">Cell membrane</keyword>
<evidence type="ECO:0000313" key="11">
    <source>
        <dbReference type="EMBL" id="OSJ28041.1"/>
    </source>
</evidence>
<feature type="transmembrane region" description="Helical" evidence="10">
    <location>
        <begin position="20"/>
        <end position="39"/>
    </location>
</feature>
<dbReference type="InterPro" id="IPR051050">
    <property type="entry name" value="Lipid_II_flippase_MurJ/MviN"/>
</dbReference>
<feature type="transmembrane region" description="Helical" evidence="10">
    <location>
        <begin position="173"/>
        <end position="197"/>
    </location>
</feature>
<keyword evidence="4" id="KW-0133">Cell shape</keyword>
<keyword evidence="12" id="KW-1185">Reference proteome</keyword>
<feature type="transmembrane region" description="Helical" evidence="10">
    <location>
        <begin position="449"/>
        <end position="471"/>
    </location>
</feature>
<organism evidence="11 12">
    <name type="scientific">Bradyrhizobium canariense</name>
    <dbReference type="NCBI Taxonomy" id="255045"/>
    <lineage>
        <taxon>Bacteria</taxon>
        <taxon>Pseudomonadati</taxon>
        <taxon>Pseudomonadota</taxon>
        <taxon>Alphaproteobacteria</taxon>
        <taxon>Hyphomicrobiales</taxon>
        <taxon>Nitrobacteraceae</taxon>
        <taxon>Bradyrhizobium</taxon>
    </lineage>
</organism>
<feature type="transmembrane region" description="Helical" evidence="10">
    <location>
        <begin position="234"/>
        <end position="252"/>
    </location>
</feature>
<evidence type="ECO:0000256" key="7">
    <source>
        <dbReference type="ARBA" id="ARBA00023136"/>
    </source>
</evidence>
<evidence type="ECO:0000256" key="4">
    <source>
        <dbReference type="ARBA" id="ARBA00022960"/>
    </source>
</evidence>
<name>A0ABX3X2C0_9BRAD</name>
<evidence type="ECO:0000256" key="6">
    <source>
        <dbReference type="ARBA" id="ARBA00022989"/>
    </source>
</evidence>
<evidence type="ECO:0000256" key="1">
    <source>
        <dbReference type="ARBA" id="ARBA00004651"/>
    </source>
</evidence>
<evidence type="ECO:0000313" key="12">
    <source>
        <dbReference type="Proteomes" id="UP000193884"/>
    </source>
</evidence>
<dbReference type="PRINTS" id="PR01806">
    <property type="entry name" value="VIRFACTRMVIN"/>
</dbReference>
<feature type="transmembrane region" description="Helical" evidence="10">
    <location>
        <begin position="417"/>
        <end position="437"/>
    </location>
</feature>
<feature type="transmembrane region" description="Helical" evidence="10">
    <location>
        <begin position="477"/>
        <end position="498"/>
    </location>
</feature>
<feature type="transmembrane region" description="Helical" evidence="10">
    <location>
        <begin position="393"/>
        <end position="411"/>
    </location>
</feature>
<comment type="similarity">
    <text evidence="9">Belongs to the MurJ/MviN family.</text>
</comment>
<comment type="function">
    <text evidence="8">Involved in peptidoglycan biosynthesis. Transports lipid-linked peptidoglycan precursors from the inner to the outer leaflet of the cytoplasmic membrane.</text>
</comment>
<evidence type="ECO:0000256" key="5">
    <source>
        <dbReference type="ARBA" id="ARBA00022984"/>
    </source>
</evidence>
<sequence length="514" mass="54721">MIEKSAEHVGWWRWLRPKSVGATALIIAGLTVLSSLTGFVRELLIGRRFGATADTDAFFAAFTTVSFVFLLLTGGALQGSFMPAYQTLRSRDGIGAARSLLVWTSVLIGGLGVFLACLLYLGAEPLIAFLYPGFDARLRSTGTLALQILSPIAAIAPLGNVAQSVFNARNSFLAPAAIPVLTNLVVVGFLATTFAALGVQALTVGYFVGYLPWLVLLALTFVESGAEHGVIDPAVRRAMLTSLTLLGILALFDQLSSLVQRSLLSWFEPGILSTFAYGSRLAGIPISIVVGALGLVLFPRFVAVAARSKDYGTSDIVYVSIASTLTVIVPISLFMAFDAAFIVRFLFAGSAMNAAAMERMDAVFTIYALALPAQALIIILSRIYMAAGKNRNLLTISATLGVSHIALTYLATNWLGWRGVPIATFAYSYLFCIALLIHLTRFYAMSSAAYARGGAIIALAGLLCSFVGWAALNDGVISSAAGAILMASTFLACCVTFGERSVFQLFRPRYGNRD</sequence>
<feature type="transmembrane region" description="Helical" evidence="10">
    <location>
        <begin position="143"/>
        <end position="161"/>
    </location>
</feature>
<dbReference type="InterPro" id="IPR004268">
    <property type="entry name" value="MurJ"/>
</dbReference>
<dbReference type="EMBL" id="NAFK01000162">
    <property type="protein sequence ID" value="OSJ28041.1"/>
    <property type="molecule type" value="Genomic_DNA"/>
</dbReference>
<evidence type="ECO:0000256" key="9">
    <source>
        <dbReference type="ARBA" id="ARBA00061532"/>
    </source>
</evidence>
<dbReference type="Pfam" id="PF03023">
    <property type="entry name" value="MurJ"/>
    <property type="match status" value="1"/>
</dbReference>
<evidence type="ECO:0000256" key="10">
    <source>
        <dbReference type="SAM" id="Phobius"/>
    </source>
</evidence>
<dbReference type="PANTHER" id="PTHR47019:SF1">
    <property type="entry name" value="LIPID II FLIPPASE MURJ"/>
    <property type="match status" value="1"/>
</dbReference>
<evidence type="ECO:0000256" key="2">
    <source>
        <dbReference type="ARBA" id="ARBA00022475"/>
    </source>
</evidence>
<evidence type="ECO:0000256" key="3">
    <source>
        <dbReference type="ARBA" id="ARBA00022692"/>
    </source>
</evidence>
<dbReference type="Proteomes" id="UP000193884">
    <property type="component" value="Unassembled WGS sequence"/>
</dbReference>
<dbReference type="PANTHER" id="PTHR47019">
    <property type="entry name" value="LIPID II FLIPPASE MURJ"/>
    <property type="match status" value="1"/>
</dbReference>
<keyword evidence="6 10" id="KW-1133">Transmembrane helix</keyword>
<feature type="transmembrane region" description="Helical" evidence="10">
    <location>
        <begin position="59"/>
        <end position="79"/>
    </location>
</feature>
<proteinExistence type="inferred from homology"/>
<feature type="transmembrane region" description="Helical" evidence="10">
    <location>
        <begin position="203"/>
        <end position="222"/>
    </location>
</feature>
<reference evidence="11 12" key="1">
    <citation type="submission" date="2017-03" db="EMBL/GenBank/DDBJ databases">
        <title>Whole genome sequences of fourteen strains of Bradyrhizobium canariense and one strain of Bradyrhizobium japonicum isolated from Lupinus (Papilionoideae: Genisteae) species in Algeria.</title>
        <authorList>
            <person name="Crovadore J."/>
            <person name="Chekireb D."/>
            <person name="Brachmann A."/>
            <person name="Chablais R."/>
            <person name="Cochard B."/>
            <person name="Lefort F."/>
        </authorList>
    </citation>
    <scope>NUCLEOTIDE SEQUENCE [LARGE SCALE GENOMIC DNA]</scope>
    <source>
        <strain evidence="11 12">UBMAN05</strain>
    </source>
</reference>
<feature type="transmembrane region" description="Helical" evidence="10">
    <location>
        <begin position="282"/>
        <end position="304"/>
    </location>
</feature>
<keyword evidence="7 10" id="KW-0472">Membrane</keyword>
<feature type="transmembrane region" description="Helical" evidence="10">
    <location>
        <begin position="362"/>
        <end position="381"/>
    </location>
</feature>
<protein>
    <submittedName>
        <fullName evidence="11">Uncharacterized protein</fullName>
    </submittedName>
</protein>
<keyword evidence="3 10" id="KW-0812">Transmembrane</keyword>